<dbReference type="AlphaFoldDB" id="A0A517QWQ2"/>
<dbReference type="InterPro" id="IPR022655">
    <property type="entry name" value="DUF1553"/>
</dbReference>
<evidence type="ECO:0000259" key="3">
    <source>
        <dbReference type="Pfam" id="PF07587"/>
    </source>
</evidence>
<proteinExistence type="predicted"/>
<reference evidence="5 6" key="1">
    <citation type="submission" date="2019-02" db="EMBL/GenBank/DDBJ databases">
        <title>Deep-cultivation of Planctomycetes and their phenomic and genomic characterization uncovers novel biology.</title>
        <authorList>
            <person name="Wiegand S."/>
            <person name="Jogler M."/>
            <person name="Boedeker C."/>
            <person name="Pinto D."/>
            <person name="Vollmers J."/>
            <person name="Rivas-Marin E."/>
            <person name="Kohn T."/>
            <person name="Peeters S.H."/>
            <person name="Heuer A."/>
            <person name="Rast P."/>
            <person name="Oberbeckmann S."/>
            <person name="Bunk B."/>
            <person name="Jeske O."/>
            <person name="Meyerdierks A."/>
            <person name="Storesund J.E."/>
            <person name="Kallscheuer N."/>
            <person name="Luecker S."/>
            <person name="Lage O.M."/>
            <person name="Pohl T."/>
            <person name="Merkel B.J."/>
            <person name="Hornburger P."/>
            <person name="Mueller R.-W."/>
            <person name="Bruemmer F."/>
            <person name="Labrenz M."/>
            <person name="Spormann A.M."/>
            <person name="Op den Camp H."/>
            <person name="Overmann J."/>
            <person name="Amann R."/>
            <person name="Jetten M.S.M."/>
            <person name="Mascher T."/>
            <person name="Medema M.H."/>
            <person name="Devos D.P."/>
            <person name="Kaster A.-K."/>
            <person name="Ovreas L."/>
            <person name="Rohde M."/>
            <person name="Galperin M.Y."/>
            <person name="Jogler C."/>
        </authorList>
    </citation>
    <scope>NUCLEOTIDE SEQUENCE [LARGE SCALE GENOMIC DNA]</scope>
    <source>
        <strain evidence="5 6">Pan189</strain>
    </source>
</reference>
<dbReference type="Pfam" id="PF07587">
    <property type="entry name" value="PSD1"/>
    <property type="match status" value="1"/>
</dbReference>
<dbReference type="PANTHER" id="PTHR35889">
    <property type="entry name" value="CYCLOINULO-OLIGOSACCHARIDE FRUCTANOTRANSFERASE-RELATED"/>
    <property type="match status" value="1"/>
</dbReference>
<dbReference type="InterPro" id="IPR011429">
    <property type="entry name" value="Cyt_c_Planctomycete-type"/>
</dbReference>
<evidence type="ECO:0000259" key="2">
    <source>
        <dbReference type="Pfam" id="PF07583"/>
    </source>
</evidence>
<evidence type="ECO:0000256" key="1">
    <source>
        <dbReference type="SAM" id="SignalP"/>
    </source>
</evidence>
<keyword evidence="6" id="KW-1185">Reference proteome</keyword>
<feature type="domain" description="DUF1549" evidence="2">
    <location>
        <begin position="165"/>
        <end position="379"/>
    </location>
</feature>
<dbReference type="PANTHER" id="PTHR35889:SF3">
    <property type="entry name" value="F-BOX DOMAIN-CONTAINING PROTEIN"/>
    <property type="match status" value="1"/>
</dbReference>
<protein>
    <submittedName>
        <fullName evidence="5">Planctomycete cytochrome C</fullName>
    </submittedName>
</protein>
<organism evidence="5 6">
    <name type="scientific">Stratiformator vulcanicus</name>
    <dbReference type="NCBI Taxonomy" id="2527980"/>
    <lineage>
        <taxon>Bacteria</taxon>
        <taxon>Pseudomonadati</taxon>
        <taxon>Planctomycetota</taxon>
        <taxon>Planctomycetia</taxon>
        <taxon>Planctomycetales</taxon>
        <taxon>Planctomycetaceae</taxon>
        <taxon>Stratiformator</taxon>
    </lineage>
</organism>
<dbReference type="InterPro" id="IPR011444">
    <property type="entry name" value="DUF1549"/>
</dbReference>
<evidence type="ECO:0000313" key="5">
    <source>
        <dbReference type="EMBL" id="QDT36061.1"/>
    </source>
</evidence>
<feature type="domain" description="Cytochrome C Planctomycete-type" evidence="4">
    <location>
        <begin position="42"/>
        <end position="98"/>
    </location>
</feature>
<dbReference type="Proteomes" id="UP000317318">
    <property type="component" value="Chromosome"/>
</dbReference>
<evidence type="ECO:0000313" key="6">
    <source>
        <dbReference type="Proteomes" id="UP000317318"/>
    </source>
</evidence>
<dbReference type="Pfam" id="PF07583">
    <property type="entry name" value="PSCyt2"/>
    <property type="match status" value="1"/>
</dbReference>
<dbReference type="EMBL" id="CP036268">
    <property type="protein sequence ID" value="QDT36061.1"/>
    <property type="molecule type" value="Genomic_DNA"/>
</dbReference>
<dbReference type="KEGG" id="svp:Pan189_04160"/>
<feature type="domain" description="DUF1553" evidence="3">
    <location>
        <begin position="510"/>
        <end position="764"/>
    </location>
</feature>
<gene>
    <name evidence="5" type="ORF">Pan189_04160</name>
</gene>
<keyword evidence="1" id="KW-0732">Signal</keyword>
<accession>A0A517QWQ2</accession>
<feature type="signal peptide" evidence="1">
    <location>
        <begin position="1"/>
        <end position="21"/>
    </location>
</feature>
<feature type="chain" id="PRO_5021842340" evidence="1">
    <location>
        <begin position="22"/>
        <end position="793"/>
    </location>
</feature>
<evidence type="ECO:0000259" key="4">
    <source>
        <dbReference type="Pfam" id="PF07635"/>
    </source>
</evidence>
<name>A0A517QWQ2_9PLAN</name>
<dbReference type="Pfam" id="PF07635">
    <property type="entry name" value="PSCyt1"/>
    <property type="match status" value="1"/>
</dbReference>
<sequence length="793" mass="89779" precursor="true">MEVRLGLMLCALHAVAAPALAGDVSQKEFFETKIRPVLVAHCYECHSDAEQSGGLLLDSRRSVLRGGDSGPTVIVGQPNHSLLVEALQYESLEMPPDGKLPDEVIADFKKWIGDGLFDPRVDEDSTEKRESLAPPVKPEELWSLQPIVDYESPQVGNASWAVNDIDRFVFSRMEQAGVRPVREAEPNRLLRRLYFDLIGLPPPADELEEFLIAHRADRDDAVRDVVEQLLASPHFGERWGRHWLDVARYAESNGMAWNVTLPYAWRYRDYVIDAFNADKPYNQFVREQLAGDLMPSESEQQRREQLVATGFLAIGPKSFYRREKEIPEVKPDWADEQINVVGKSLLGLTIACARCHDHKFDPIPTRDYYALAGIFMSTELHSGPKVSKPSEWKLKSAHDERAIALVDEDEMQKKLLKAKEHAALNKRLAALKKKSNADPQAVKALTNKVNRLKRESSLEYAFGVADSAEPAPTEIRIRGEWDQLGETVPRGFLTAIDSVGEFAIPEKQSGRAQLAEWIVDPHNPLTARVFVNRVWHHLFGQGLVKSVDNFGSKGTPPTHPRLLDYLAHRFVHEHQWSVKALIRDCVLSRTYQLASLHDINAYRIDPENELLWRSRSRRLQAEAIRDSLLAVAGKLESEPENTSTVEELGYRMLRPNDLIRLRRQHEYRSRSVYLPVFRGVESDDLLAVFDFPEPSMGLGVRDVSTVPSQSLYMMNAPLVLDAAESLAKRALAENDQIEARVNYLFQTLYSRLPTDGDLNAAKRLLSSLPGDELARWSIYCHSLFLSAEFTYLL</sequence>